<evidence type="ECO:0000259" key="3">
    <source>
        <dbReference type="Pfam" id="PF13649"/>
    </source>
</evidence>
<evidence type="ECO:0000256" key="2">
    <source>
        <dbReference type="ARBA" id="ARBA00022679"/>
    </source>
</evidence>
<dbReference type="SUPFAM" id="SSF53335">
    <property type="entry name" value="S-adenosyl-L-methionine-dependent methyltransferases"/>
    <property type="match status" value="1"/>
</dbReference>
<name>A0ABT0PWE3_9RHOB</name>
<keyword evidence="5" id="KW-1185">Reference proteome</keyword>
<dbReference type="InterPro" id="IPR029063">
    <property type="entry name" value="SAM-dependent_MTases_sf"/>
</dbReference>
<dbReference type="Proteomes" id="UP001203880">
    <property type="component" value="Unassembled WGS sequence"/>
</dbReference>
<protein>
    <submittedName>
        <fullName evidence="4">Class I SAM-dependent methyltransferase</fullName>
    </submittedName>
</protein>
<evidence type="ECO:0000313" key="4">
    <source>
        <dbReference type="EMBL" id="MCL6281921.1"/>
    </source>
</evidence>
<sequence length="239" mass="26051">MDWEAFFTLHHDLPREGPGAPEDVDWVLDETGLTGAVSVCDAGCGPGGDLETLADRLPEAYLTGIEMQAGFVATAARRCARFGDRVQVRQGDMAEPGGPHDLIWCAGALYFLGVTEGLKSWRSALAPGGFVAFSEPVKLQDEVPQAAQEFWQEYPAITDLSGIAARVDAAGYDVLGHRLIVGQPWENYYAPLRRRIAELRAANPDPALVEMLDMNAREAALWEAASDHIAYALMLVRPR</sequence>
<evidence type="ECO:0000256" key="1">
    <source>
        <dbReference type="ARBA" id="ARBA00022603"/>
    </source>
</evidence>
<dbReference type="EMBL" id="JAMFMB010000001">
    <property type="protein sequence ID" value="MCL6281921.1"/>
    <property type="molecule type" value="Genomic_DNA"/>
</dbReference>
<dbReference type="InterPro" id="IPR041698">
    <property type="entry name" value="Methyltransf_25"/>
</dbReference>
<feature type="domain" description="Methyltransferase" evidence="3">
    <location>
        <begin position="39"/>
        <end position="129"/>
    </location>
</feature>
<organism evidence="4 5">
    <name type="scientific">Ruegeria spongiae</name>
    <dbReference type="NCBI Taxonomy" id="2942209"/>
    <lineage>
        <taxon>Bacteria</taxon>
        <taxon>Pseudomonadati</taxon>
        <taxon>Pseudomonadota</taxon>
        <taxon>Alphaproteobacteria</taxon>
        <taxon>Rhodobacterales</taxon>
        <taxon>Roseobacteraceae</taxon>
        <taxon>Ruegeria</taxon>
    </lineage>
</organism>
<dbReference type="CDD" id="cd02440">
    <property type="entry name" value="AdoMet_MTases"/>
    <property type="match status" value="1"/>
</dbReference>
<keyword evidence="2" id="KW-0808">Transferase</keyword>
<keyword evidence="1 4" id="KW-0489">Methyltransferase</keyword>
<dbReference type="PANTHER" id="PTHR43861">
    <property type="entry name" value="TRANS-ACONITATE 2-METHYLTRANSFERASE-RELATED"/>
    <property type="match status" value="1"/>
</dbReference>
<dbReference type="RefSeq" id="WP_249705817.1">
    <property type="nucleotide sequence ID" value="NZ_JAMFMB010000001.1"/>
</dbReference>
<dbReference type="GO" id="GO:0032259">
    <property type="term" value="P:methylation"/>
    <property type="evidence" value="ECO:0007669"/>
    <property type="project" value="UniProtKB-KW"/>
</dbReference>
<dbReference type="GO" id="GO:0008168">
    <property type="term" value="F:methyltransferase activity"/>
    <property type="evidence" value="ECO:0007669"/>
    <property type="project" value="UniProtKB-KW"/>
</dbReference>
<evidence type="ECO:0000313" key="5">
    <source>
        <dbReference type="Proteomes" id="UP001203880"/>
    </source>
</evidence>
<comment type="caution">
    <text evidence="4">The sequence shown here is derived from an EMBL/GenBank/DDBJ whole genome shotgun (WGS) entry which is preliminary data.</text>
</comment>
<dbReference type="Gene3D" id="3.40.50.150">
    <property type="entry name" value="Vaccinia Virus protein VP39"/>
    <property type="match status" value="1"/>
</dbReference>
<accession>A0ABT0PWE3</accession>
<dbReference type="PANTHER" id="PTHR43861:SF1">
    <property type="entry name" value="TRANS-ACONITATE 2-METHYLTRANSFERASE"/>
    <property type="match status" value="1"/>
</dbReference>
<proteinExistence type="predicted"/>
<reference evidence="4" key="1">
    <citation type="submission" date="2022-05" db="EMBL/GenBank/DDBJ databases">
        <authorList>
            <person name="Park J.-S."/>
        </authorList>
    </citation>
    <scope>NUCLEOTIDE SEQUENCE</scope>
    <source>
        <strain evidence="4">2012CJ41-6</strain>
    </source>
</reference>
<dbReference type="Pfam" id="PF13649">
    <property type="entry name" value="Methyltransf_25"/>
    <property type="match status" value="1"/>
</dbReference>
<gene>
    <name evidence="4" type="ORF">M3P21_00105</name>
</gene>